<feature type="domain" description="DUF402" evidence="2">
    <location>
        <begin position="20"/>
        <end position="153"/>
    </location>
</feature>
<evidence type="ECO:0000313" key="4">
    <source>
        <dbReference type="Proteomes" id="UP000093309"/>
    </source>
</evidence>
<reference evidence="4" key="1">
    <citation type="submission" date="2016-05" db="EMBL/GenBank/DDBJ databases">
        <title>Paenibacillus oryzae. sp. nov., isolated from the rice root.</title>
        <authorList>
            <person name="Zhang J."/>
            <person name="Zhang X."/>
        </authorList>
    </citation>
    <scope>NUCLEOTIDE SEQUENCE [LARGE SCALE GENOMIC DNA]</scope>
    <source>
        <strain evidence="4">KCTC13222</strain>
    </source>
</reference>
<dbReference type="InterPro" id="IPR035930">
    <property type="entry name" value="FomD-like_sf"/>
</dbReference>
<evidence type="ECO:0000259" key="2">
    <source>
        <dbReference type="Pfam" id="PF04167"/>
    </source>
</evidence>
<dbReference type="PANTHER" id="PTHR39159">
    <property type="match status" value="1"/>
</dbReference>
<evidence type="ECO:0000313" key="3">
    <source>
        <dbReference type="EMBL" id="OCT12948.1"/>
    </source>
</evidence>
<dbReference type="EMBL" id="LYPC01000026">
    <property type="protein sequence ID" value="OCT12948.1"/>
    <property type="molecule type" value="Genomic_DNA"/>
</dbReference>
<dbReference type="InterPro" id="IPR050212">
    <property type="entry name" value="Ntdp-like"/>
</dbReference>
<keyword evidence="4" id="KW-1185">Reference proteome</keyword>
<accession>A0A1C0ZXY7</accession>
<organism evidence="3 4">
    <name type="scientific">Paenibacillus pectinilyticus</name>
    <dbReference type="NCBI Taxonomy" id="512399"/>
    <lineage>
        <taxon>Bacteria</taxon>
        <taxon>Bacillati</taxon>
        <taxon>Bacillota</taxon>
        <taxon>Bacilli</taxon>
        <taxon>Bacillales</taxon>
        <taxon>Paenibacillaceae</taxon>
        <taxon>Paenibacillus</taxon>
    </lineage>
</organism>
<name>A0A1C0ZXY7_9BACL</name>
<gene>
    <name evidence="3" type="ORF">A8709_21745</name>
</gene>
<proteinExistence type="predicted"/>
<dbReference type="OrthoDB" id="2357011at2"/>
<dbReference type="STRING" id="512399.A8709_21745"/>
<dbReference type="GO" id="GO:0016787">
    <property type="term" value="F:hydrolase activity"/>
    <property type="evidence" value="ECO:0007669"/>
    <property type="project" value="UniProtKB-KW"/>
</dbReference>
<dbReference type="AlphaFoldDB" id="A0A1C0ZXY7"/>
<protein>
    <recommendedName>
        <fullName evidence="2">DUF402 domain-containing protein</fullName>
    </recommendedName>
</protein>
<dbReference type="Gene3D" id="2.40.380.10">
    <property type="entry name" value="FomD-like"/>
    <property type="match status" value="1"/>
</dbReference>
<dbReference type="Pfam" id="PF04167">
    <property type="entry name" value="DUF402"/>
    <property type="match status" value="1"/>
</dbReference>
<dbReference type="RefSeq" id="WP_065854975.1">
    <property type="nucleotide sequence ID" value="NZ_LYPC01000026.1"/>
</dbReference>
<comment type="caution">
    <text evidence="3">The sequence shown here is derived from an EMBL/GenBank/DDBJ whole genome shotgun (WGS) entry which is preliminary data.</text>
</comment>
<dbReference type="Proteomes" id="UP000093309">
    <property type="component" value="Unassembled WGS sequence"/>
</dbReference>
<keyword evidence="1" id="KW-0378">Hydrolase</keyword>
<dbReference type="PANTHER" id="PTHR39159:SF1">
    <property type="entry name" value="UPF0374 PROTEIN YGAC"/>
    <property type="match status" value="1"/>
</dbReference>
<sequence length="168" mass="19947">MTNQITIQALKYGDLLHYEWNTTLLEKTDSHVFVLGEYGRQLHHYTKQNVFTIENWTIEYFSFDSWFTVSADVVGGKIQQYYCNINQPAKMNGNTVSFVDLDLDYVQRKGVWMVVDEDEFETNAMKFEYPQELIHRAEQELRNLKDLISRKEFPFDGAIEKFLERIPK</sequence>
<dbReference type="InterPro" id="IPR007295">
    <property type="entry name" value="DUF402"/>
</dbReference>
<dbReference type="SUPFAM" id="SSF159234">
    <property type="entry name" value="FomD-like"/>
    <property type="match status" value="1"/>
</dbReference>
<evidence type="ECO:0000256" key="1">
    <source>
        <dbReference type="ARBA" id="ARBA00022801"/>
    </source>
</evidence>